<organism evidence="1 2">
    <name type="scientific">Rubripirellula tenax</name>
    <dbReference type="NCBI Taxonomy" id="2528015"/>
    <lineage>
        <taxon>Bacteria</taxon>
        <taxon>Pseudomonadati</taxon>
        <taxon>Planctomycetota</taxon>
        <taxon>Planctomycetia</taxon>
        <taxon>Pirellulales</taxon>
        <taxon>Pirellulaceae</taxon>
        <taxon>Rubripirellula</taxon>
    </lineage>
</organism>
<protein>
    <submittedName>
        <fullName evidence="1">Uncharacterized protein</fullName>
    </submittedName>
</protein>
<dbReference type="EMBL" id="SJPW01000013">
    <property type="protein sequence ID" value="TWU44475.1"/>
    <property type="molecule type" value="Genomic_DNA"/>
</dbReference>
<comment type="caution">
    <text evidence="1">The sequence shown here is derived from an EMBL/GenBank/DDBJ whole genome shotgun (WGS) entry which is preliminary data.</text>
</comment>
<gene>
    <name evidence="1" type="ORF">Poly51_61900</name>
</gene>
<dbReference type="AlphaFoldDB" id="A0A5C6E7D6"/>
<accession>A0A5C6E7D6</accession>
<reference evidence="1 2" key="1">
    <citation type="submission" date="2019-02" db="EMBL/GenBank/DDBJ databases">
        <title>Deep-cultivation of Planctomycetes and their phenomic and genomic characterization uncovers novel biology.</title>
        <authorList>
            <person name="Wiegand S."/>
            <person name="Jogler M."/>
            <person name="Boedeker C."/>
            <person name="Pinto D."/>
            <person name="Vollmers J."/>
            <person name="Rivas-Marin E."/>
            <person name="Kohn T."/>
            <person name="Peeters S.H."/>
            <person name="Heuer A."/>
            <person name="Rast P."/>
            <person name="Oberbeckmann S."/>
            <person name="Bunk B."/>
            <person name="Jeske O."/>
            <person name="Meyerdierks A."/>
            <person name="Storesund J.E."/>
            <person name="Kallscheuer N."/>
            <person name="Luecker S."/>
            <person name="Lage O.M."/>
            <person name="Pohl T."/>
            <person name="Merkel B.J."/>
            <person name="Hornburger P."/>
            <person name="Mueller R.-W."/>
            <person name="Bruemmer F."/>
            <person name="Labrenz M."/>
            <person name="Spormann A.M."/>
            <person name="Op Den Camp H."/>
            <person name="Overmann J."/>
            <person name="Amann R."/>
            <person name="Jetten M.S.M."/>
            <person name="Mascher T."/>
            <person name="Medema M.H."/>
            <person name="Devos D.P."/>
            <person name="Kaster A.-K."/>
            <person name="Ovreas L."/>
            <person name="Rohde M."/>
            <person name="Galperin M.Y."/>
            <person name="Jogler C."/>
        </authorList>
    </citation>
    <scope>NUCLEOTIDE SEQUENCE [LARGE SCALE GENOMIC DNA]</scope>
    <source>
        <strain evidence="1 2">Poly51</strain>
    </source>
</reference>
<name>A0A5C6E7D6_9BACT</name>
<evidence type="ECO:0000313" key="2">
    <source>
        <dbReference type="Proteomes" id="UP000318288"/>
    </source>
</evidence>
<sequence>MIQSLLQRIAAHEWHHQIRKGTFVRYAVNGDHIGVDDRCGRFGFPSKPLASRPAAGEMGSHHFDGHNAIERPLMSFQHHAHPARANHPRDFIAANATERLWVVGGAERLEYLFDL</sequence>
<dbReference type="Proteomes" id="UP000318288">
    <property type="component" value="Unassembled WGS sequence"/>
</dbReference>
<evidence type="ECO:0000313" key="1">
    <source>
        <dbReference type="EMBL" id="TWU44475.1"/>
    </source>
</evidence>
<keyword evidence="2" id="KW-1185">Reference proteome</keyword>
<proteinExistence type="predicted"/>